<dbReference type="EMBL" id="JAFCMP010000171">
    <property type="protein sequence ID" value="KAG5184279.1"/>
    <property type="molecule type" value="Genomic_DNA"/>
</dbReference>
<name>A0A835Z6P0_9STRA</name>
<reference evidence="1" key="1">
    <citation type="submission" date="2021-02" db="EMBL/GenBank/DDBJ databases">
        <title>First Annotated Genome of the Yellow-green Alga Tribonema minus.</title>
        <authorList>
            <person name="Mahan K.M."/>
        </authorList>
    </citation>
    <scope>NUCLEOTIDE SEQUENCE</scope>
    <source>
        <strain evidence="1">UTEX B ZZ1240</strain>
    </source>
</reference>
<protein>
    <submittedName>
        <fullName evidence="1">Uncharacterized protein</fullName>
    </submittedName>
</protein>
<evidence type="ECO:0000313" key="1">
    <source>
        <dbReference type="EMBL" id="KAG5184279.1"/>
    </source>
</evidence>
<gene>
    <name evidence="1" type="ORF">JKP88DRAFT_289981</name>
</gene>
<organism evidence="1 2">
    <name type="scientific">Tribonema minus</name>
    <dbReference type="NCBI Taxonomy" id="303371"/>
    <lineage>
        <taxon>Eukaryota</taxon>
        <taxon>Sar</taxon>
        <taxon>Stramenopiles</taxon>
        <taxon>Ochrophyta</taxon>
        <taxon>PX clade</taxon>
        <taxon>Xanthophyceae</taxon>
        <taxon>Tribonematales</taxon>
        <taxon>Tribonemataceae</taxon>
        <taxon>Tribonema</taxon>
    </lineage>
</organism>
<comment type="caution">
    <text evidence="1">The sequence shown here is derived from an EMBL/GenBank/DDBJ whole genome shotgun (WGS) entry which is preliminary data.</text>
</comment>
<keyword evidence="2" id="KW-1185">Reference proteome</keyword>
<dbReference type="AlphaFoldDB" id="A0A835Z6P0"/>
<sequence>MSFLGRAMVMGSRFLGAAARGSRYIGRALPVVSRGLGTAAQLASNPLVQSAGRRVGIDPSVFRGLASGMTNVGNGLAMVPDAARSVAGAAAGVRAAVQPAKRSLADLYAATRGAA</sequence>
<dbReference type="Proteomes" id="UP000664859">
    <property type="component" value="Unassembled WGS sequence"/>
</dbReference>
<proteinExistence type="predicted"/>
<accession>A0A835Z6P0</accession>
<evidence type="ECO:0000313" key="2">
    <source>
        <dbReference type="Proteomes" id="UP000664859"/>
    </source>
</evidence>